<dbReference type="CDD" id="cd04186">
    <property type="entry name" value="GT_2_like_c"/>
    <property type="match status" value="1"/>
</dbReference>
<keyword evidence="2" id="KW-0808">Transferase</keyword>
<evidence type="ECO:0000259" key="1">
    <source>
        <dbReference type="Pfam" id="PF00535"/>
    </source>
</evidence>
<dbReference type="CDD" id="cd04184">
    <property type="entry name" value="GT2_RfbC_Mx_like"/>
    <property type="match status" value="1"/>
</dbReference>
<dbReference type="InterPro" id="IPR029044">
    <property type="entry name" value="Nucleotide-diphossugar_trans"/>
</dbReference>
<dbReference type="EMBL" id="CP029551">
    <property type="protein sequence ID" value="AWN38989.1"/>
    <property type="molecule type" value="Genomic_DNA"/>
</dbReference>
<dbReference type="KEGG" id="meti:DK427_12910"/>
<keyword evidence="3" id="KW-1185">Reference proteome</keyword>
<dbReference type="InterPro" id="IPR001173">
    <property type="entry name" value="Glyco_trans_2-like"/>
</dbReference>
<evidence type="ECO:0000313" key="2">
    <source>
        <dbReference type="EMBL" id="AWN38989.1"/>
    </source>
</evidence>
<proteinExistence type="predicted"/>
<protein>
    <submittedName>
        <fullName evidence="2">Glycosyltransferase family 2 protein</fullName>
    </submittedName>
</protein>
<dbReference type="Pfam" id="PF00535">
    <property type="entry name" value="Glycos_transf_2"/>
    <property type="match status" value="2"/>
</dbReference>
<evidence type="ECO:0000313" key="3">
    <source>
        <dbReference type="Proteomes" id="UP000246058"/>
    </source>
</evidence>
<name>A0A2U8VYX1_9HYPH</name>
<feature type="domain" description="Glycosyltransferase 2-like" evidence="1">
    <location>
        <begin position="459"/>
        <end position="634"/>
    </location>
</feature>
<feature type="domain" description="Glycosyltransferase 2-like" evidence="1">
    <location>
        <begin position="203"/>
        <end position="334"/>
    </location>
</feature>
<reference evidence="2 3" key="1">
    <citation type="submission" date="2018-05" db="EMBL/GenBank/DDBJ databases">
        <title>Complete Genome Sequence of Methylobacterium sp. 17Sr1-43.</title>
        <authorList>
            <person name="Srinivasan S."/>
        </authorList>
    </citation>
    <scope>NUCLEOTIDE SEQUENCE [LARGE SCALE GENOMIC DNA]</scope>
    <source>
        <strain evidence="2 3">17Sr1-43</strain>
    </source>
</reference>
<dbReference type="Gene3D" id="3.90.550.10">
    <property type="entry name" value="Spore Coat Polysaccharide Biosynthesis Protein SpsA, Chain A"/>
    <property type="match status" value="2"/>
</dbReference>
<dbReference type="SUPFAM" id="SSF53448">
    <property type="entry name" value="Nucleotide-diphospho-sugar transferases"/>
    <property type="match status" value="2"/>
</dbReference>
<dbReference type="PANTHER" id="PTHR43179:SF7">
    <property type="entry name" value="RHAMNOSYLTRANSFERASE WBBL"/>
    <property type="match status" value="1"/>
</dbReference>
<dbReference type="AlphaFoldDB" id="A0A2U8VYX1"/>
<gene>
    <name evidence="2" type="ORF">DK427_12910</name>
</gene>
<organism evidence="2 3">
    <name type="scientific">Methylobacterium radiodurans</name>
    <dbReference type="NCBI Taxonomy" id="2202828"/>
    <lineage>
        <taxon>Bacteria</taxon>
        <taxon>Pseudomonadati</taxon>
        <taxon>Pseudomonadota</taxon>
        <taxon>Alphaproteobacteria</taxon>
        <taxon>Hyphomicrobiales</taxon>
        <taxon>Methylobacteriaceae</taxon>
        <taxon>Methylobacterium</taxon>
    </lineage>
</organism>
<dbReference type="OrthoDB" id="9783791at2"/>
<sequence>MARQGLGALSVEPDALLTGRGRPRRLPLRREPDGLSLDLSGLGGAWVTVTLTDDPGAARNARLLMSFLAGESGRPGAPLAEEALGGGVFAWTGRLPEDVSALRVTGLVPGRPLSLQRIALRQRSRPSLLARGLLRDPALTLRAAFWRALGKRVRGRAFLDRALRHRRETGYGAWIRRSATLTPADRARIRAEVAGWEAAPLISVLMPVHDPAPRVLRVAIRSLQAQLYPHWELCLCDDASRKPAVVRLIDRLAARDPRIRVVRRPENGHIARATNDALALAQGAFCAFMDHDDALPEQALYEVARALRDDPGLVLVYSDEDKIEGRGRRFEPHFKADFDRELLYGQNYINHLTVVRTDAVRALGGLRPGFEGSQDHDLLLRLTDQLDPARIRHIPMVLYHWRAAGGSGTFSDRALARTEAARLRAVAEVVERQGARAEQGPHGFVRVVRPLPEPVPRVSVIIPTRDRAELLRVTLAGLFGATDYPDIEVIVVDNDSREPETRALFETYRDDARLHVVPAPGPFNFSDLSNRGAAAASGAVLLFLNNDVEVIEPGWLSELVSQAVRPEIGAVGAKLLYPDGTVQHGGVVLGIGGVAGHSHLGLPDEDPGYFARMVLVQEVSAVTGACLAMRAEVFRAVGGFDAEALKVAFNDIDLCLRISAAGYRILWTPFAKLVHHESKSRGPEDTSEKRARFQAETAVMQERWGPELRADPYYNINLSRISAHYRL</sequence>
<dbReference type="GO" id="GO:0016757">
    <property type="term" value="F:glycosyltransferase activity"/>
    <property type="evidence" value="ECO:0007669"/>
    <property type="project" value="UniProtKB-KW"/>
</dbReference>
<dbReference type="Proteomes" id="UP000246058">
    <property type="component" value="Chromosome"/>
</dbReference>
<dbReference type="PANTHER" id="PTHR43179">
    <property type="entry name" value="RHAMNOSYLTRANSFERASE WBBL"/>
    <property type="match status" value="1"/>
</dbReference>
<accession>A0A2U8VYX1</accession>